<dbReference type="AlphaFoldDB" id="A0A835QP53"/>
<dbReference type="OrthoDB" id="4349954at2759"/>
<sequence length="507" mass="56987">MALSSLRYLLAVPILLLLLSSVSHAANIFLNWNVSFDSTIRPVGSNQPVVVINGRFPGPLINSTTNDNIYVNLFNNLDEPLLMTWNGIQQRLNSWQDGVSGTNCPIEPGKNWTYAFQMKDQIGSFFYFPSINFQKSAGGFGPIRVHNRKVIAVPFEKPEEEFDLLIGDWSYFNYKLARRTFRLQVQGGPIDRLHMLINGKMPFNNPFRYPHESFEVEKGKTYRLRISNVGSRRSFNFRIQDHKLVLVETEGSYTQQIILDSLDVHVGQSYSVLVTADRPVSDYYIVATPSQFTPTPSSDLNGVAVLHYRGSTSQPSGPLPADPSSTHPTFSIDQARSIRSNMTVGAARPNPQGSFNVTNATISQTFILHGSDKVLTSYRHLYAINNVSYLTPTTPLKLADYLADGAGVYRLDEFPVNSIKTELVQGTFVASGIHKGWLEIVLVNDLYVYNSWHLDGYGFFVVGFGDGEWSPASRDTYNIVDPIVRSTVQVKSRSWKARPRRKPRADR</sequence>
<dbReference type="GO" id="GO:0016491">
    <property type="term" value="F:oxidoreductase activity"/>
    <property type="evidence" value="ECO:0007669"/>
    <property type="project" value="InterPro"/>
</dbReference>
<dbReference type="PANTHER" id="PTHR11709:SF58">
    <property type="entry name" value="SKU5 SIMILAR 3"/>
    <property type="match status" value="1"/>
</dbReference>
<keyword evidence="7" id="KW-1185">Reference proteome</keyword>
<feature type="domain" description="Plastocyanin-like" evidence="5">
    <location>
        <begin position="39"/>
        <end position="149"/>
    </location>
</feature>
<dbReference type="InterPro" id="IPR008972">
    <property type="entry name" value="Cupredoxin"/>
</dbReference>
<dbReference type="Proteomes" id="UP000636800">
    <property type="component" value="Chromosome 6"/>
</dbReference>
<evidence type="ECO:0000259" key="4">
    <source>
        <dbReference type="Pfam" id="PF07731"/>
    </source>
</evidence>
<name>A0A835QP53_VANPL</name>
<dbReference type="Gene3D" id="2.60.40.420">
    <property type="entry name" value="Cupredoxins - blue copper proteins"/>
    <property type="match status" value="3"/>
</dbReference>
<dbReference type="GO" id="GO:0005886">
    <property type="term" value="C:plasma membrane"/>
    <property type="evidence" value="ECO:0007669"/>
    <property type="project" value="TreeGrafter"/>
</dbReference>
<evidence type="ECO:0000313" key="6">
    <source>
        <dbReference type="EMBL" id="KAG0476149.1"/>
    </source>
</evidence>
<dbReference type="InterPro" id="IPR001117">
    <property type="entry name" value="Cu-oxidase_2nd"/>
</dbReference>
<reference evidence="6 7" key="1">
    <citation type="journal article" date="2020" name="Nat. Food">
        <title>A phased Vanilla planifolia genome enables genetic improvement of flavour and production.</title>
        <authorList>
            <person name="Hasing T."/>
            <person name="Tang H."/>
            <person name="Brym M."/>
            <person name="Khazi F."/>
            <person name="Huang T."/>
            <person name="Chambers A.H."/>
        </authorList>
    </citation>
    <scope>NUCLEOTIDE SEQUENCE [LARGE SCALE GENOMIC DNA]</scope>
    <source>
        <tissue evidence="6">Leaf</tissue>
    </source>
</reference>
<dbReference type="Pfam" id="PF07731">
    <property type="entry name" value="Cu-oxidase_2"/>
    <property type="match status" value="1"/>
</dbReference>
<dbReference type="InterPro" id="IPR011706">
    <property type="entry name" value="Cu-oxidase_C"/>
</dbReference>
<dbReference type="InterPro" id="IPR045087">
    <property type="entry name" value="Cu-oxidase_fam"/>
</dbReference>
<evidence type="ECO:0000256" key="1">
    <source>
        <dbReference type="ARBA" id="ARBA00010609"/>
    </source>
</evidence>
<dbReference type="Pfam" id="PF07732">
    <property type="entry name" value="Cu-oxidase_3"/>
    <property type="match status" value="1"/>
</dbReference>
<dbReference type="EMBL" id="JADCNL010000006">
    <property type="protein sequence ID" value="KAG0476149.1"/>
    <property type="molecule type" value="Genomic_DNA"/>
</dbReference>
<dbReference type="GO" id="GO:0005507">
    <property type="term" value="F:copper ion binding"/>
    <property type="evidence" value="ECO:0007669"/>
    <property type="project" value="InterPro"/>
</dbReference>
<dbReference type="PANTHER" id="PTHR11709">
    <property type="entry name" value="MULTI-COPPER OXIDASE"/>
    <property type="match status" value="1"/>
</dbReference>
<dbReference type="SUPFAM" id="SSF49503">
    <property type="entry name" value="Cupredoxins"/>
    <property type="match status" value="3"/>
</dbReference>
<evidence type="ECO:0000256" key="2">
    <source>
        <dbReference type="SAM" id="SignalP"/>
    </source>
</evidence>
<feature type="chain" id="PRO_5032673617" evidence="2">
    <location>
        <begin position="26"/>
        <end position="507"/>
    </location>
</feature>
<organism evidence="6 7">
    <name type="scientific">Vanilla planifolia</name>
    <name type="common">Vanilla</name>
    <dbReference type="NCBI Taxonomy" id="51239"/>
    <lineage>
        <taxon>Eukaryota</taxon>
        <taxon>Viridiplantae</taxon>
        <taxon>Streptophyta</taxon>
        <taxon>Embryophyta</taxon>
        <taxon>Tracheophyta</taxon>
        <taxon>Spermatophyta</taxon>
        <taxon>Magnoliopsida</taxon>
        <taxon>Liliopsida</taxon>
        <taxon>Asparagales</taxon>
        <taxon>Orchidaceae</taxon>
        <taxon>Vanilloideae</taxon>
        <taxon>Vanilleae</taxon>
        <taxon>Vanilla</taxon>
    </lineage>
</organism>
<comment type="similarity">
    <text evidence="1">Belongs to the multicopper oxidase family.</text>
</comment>
<evidence type="ECO:0000259" key="5">
    <source>
        <dbReference type="Pfam" id="PF07732"/>
    </source>
</evidence>
<keyword evidence="2" id="KW-0732">Signal</keyword>
<dbReference type="Pfam" id="PF00394">
    <property type="entry name" value="Cu-oxidase"/>
    <property type="match status" value="1"/>
</dbReference>
<comment type="caution">
    <text evidence="6">The sequence shown here is derived from an EMBL/GenBank/DDBJ whole genome shotgun (WGS) entry which is preliminary data.</text>
</comment>
<evidence type="ECO:0000259" key="3">
    <source>
        <dbReference type="Pfam" id="PF00394"/>
    </source>
</evidence>
<protein>
    <submittedName>
        <fullName evidence="6">Uncharacterized protein</fullName>
    </submittedName>
</protein>
<feature type="domain" description="Plastocyanin-like" evidence="4">
    <location>
        <begin position="425"/>
        <end position="495"/>
    </location>
</feature>
<evidence type="ECO:0000313" key="7">
    <source>
        <dbReference type="Proteomes" id="UP000636800"/>
    </source>
</evidence>
<feature type="signal peptide" evidence="2">
    <location>
        <begin position="1"/>
        <end position="25"/>
    </location>
</feature>
<feature type="domain" description="Plastocyanin-like" evidence="3">
    <location>
        <begin position="165"/>
        <end position="311"/>
    </location>
</feature>
<gene>
    <name evidence="6" type="ORF">HPP92_012990</name>
</gene>
<proteinExistence type="inferred from homology"/>
<dbReference type="InterPro" id="IPR011707">
    <property type="entry name" value="Cu-oxidase-like_N"/>
</dbReference>
<accession>A0A835QP53</accession>